<dbReference type="eggNOG" id="COG1575">
    <property type="taxonomic scope" value="Bacteria"/>
</dbReference>
<dbReference type="EMBL" id="AHTH01000045">
    <property type="protein sequence ID" value="EHR40095.1"/>
    <property type="molecule type" value="Genomic_DNA"/>
</dbReference>
<dbReference type="PANTHER" id="PTHR13929:SF0">
    <property type="entry name" value="UBIA PRENYLTRANSFERASE DOMAIN-CONTAINING PROTEIN 1"/>
    <property type="match status" value="1"/>
</dbReference>
<feature type="transmembrane region" description="Helical" evidence="9">
    <location>
        <begin position="223"/>
        <end position="243"/>
    </location>
</feature>
<evidence type="ECO:0000313" key="10">
    <source>
        <dbReference type="EMBL" id="EHR40095.1"/>
    </source>
</evidence>
<dbReference type="Pfam" id="PF01040">
    <property type="entry name" value="UbiA"/>
    <property type="match status" value="1"/>
</dbReference>
<dbReference type="GO" id="GO:0016020">
    <property type="term" value="C:membrane"/>
    <property type="evidence" value="ECO:0007669"/>
    <property type="project" value="UniProtKB-SubCell"/>
</dbReference>
<dbReference type="STRING" id="1129374.AJE_13025"/>
<evidence type="ECO:0000256" key="8">
    <source>
        <dbReference type="ARBA" id="ARBA00023136"/>
    </source>
</evidence>
<dbReference type="PIRSF" id="PIRSF005355">
    <property type="entry name" value="UBIAD1"/>
    <property type="match status" value="1"/>
</dbReference>
<dbReference type="PANTHER" id="PTHR13929">
    <property type="entry name" value="1,4-DIHYDROXY-2-NAPHTHOATE OCTAPRENYLTRANSFERASE"/>
    <property type="match status" value="1"/>
</dbReference>
<comment type="subcellular location">
    <subcellularLocation>
        <location evidence="1">Membrane</location>
        <topology evidence="1">Multi-pass membrane protein</topology>
    </subcellularLocation>
</comment>
<dbReference type="CDD" id="cd13962">
    <property type="entry name" value="PT_UbiA_UBIAD1"/>
    <property type="match status" value="1"/>
</dbReference>
<evidence type="ECO:0000256" key="4">
    <source>
        <dbReference type="ARBA" id="ARBA00022475"/>
    </source>
</evidence>
<keyword evidence="3" id="KW-0474">Menaquinone biosynthesis</keyword>
<dbReference type="InterPro" id="IPR044878">
    <property type="entry name" value="UbiA_sf"/>
</dbReference>
<comment type="pathway">
    <text evidence="2">Quinol/quinone metabolism; menaquinone biosynthesis.</text>
</comment>
<dbReference type="GO" id="GO:0042371">
    <property type="term" value="P:vitamin K biosynthetic process"/>
    <property type="evidence" value="ECO:0007669"/>
    <property type="project" value="TreeGrafter"/>
</dbReference>
<evidence type="ECO:0000256" key="6">
    <source>
        <dbReference type="ARBA" id="ARBA00022692"/>
    </source>
</evidence>
<organism evidence="10 11">
    <name type="scientific">Alishewanella jeotgali KCTC 22429</name>
    <dbReference type="NCBI Taxonomy" id="1129374"/>
    <lineage>
        <taxon>Bacteria</taxon>
        <taxon>Pseudomonadati</taxon>
        <taxon>Pseudomonadota</taxon>
        <taxon>Gammaproteobacteria</taxon>
        <taxon>Alteromonadales</taxon>
        <taxon>Alteromonadaceae</taxon>
        <taxon>Alishewanella</taxon>
    </lineage>
</organism>
<proteinExistence type="predicted"/>
<feature type="transmembrane region" description="Helical" evidence="9">
    <location>
        <begin position="249"/>
        <end position="269"/>
    </location>
</feature>
<evidence type="ECO:0000256" key="5">
    <source>
        <dbReference type="ARBA" id="ARBA00022679"/>
    </source>
</evidence>
<gene>
    <name evidence="10" type="ORF">AJE_13025</name>
</gene>
<keyword evidence="6 9" id="KW-0812">Transmembrane</keyword>
<sequence length="304" mass="32305">MESGSVLNTLLGVSRANFLTLTLVCILLSATASWQAGASPGWPTLLLVTLLALCAHISVNAFNEYFDFKSGLDFLTERTPFSGGSGTLVANPAASYAALAIAVISLALLIAGGLYLTLLHGWQLLLIGIPGVLIIYAYTQYLNRSPLACLLAPGIGFGLLMTLGAFWVFAQQVSMAAWLLAAIISLLVSNLLLLNQFPDVEADRQVGRRHLPIVIGRSHSASVYSLLAAASYLLLLLGVALGALPWQSLLGLLSLPLLLKILPGIFRLADKPRELAPYLGLNVLLCHLYPLLLSAGLYWAASGN</sequence>
<accession>H3ZGV5</accession>
<feature type="transmembrane region" description="Helical" evidence="9">
    <location>
        <begin position="281"/>
        <end position="301"/>
    </location>
</feature>
<reference evidence="10 11" key="1">
    <citation type="journal article" date="2012" name="J. Bacteriol.">
        <title>Genome Sequence of Extracellular-Protease-Producing Alishewanella jeotgali Isolated from Traditional Korean Fermented Seafood.</title>
        <authorList>
            <person name="Jung J."/>
            <person name="Chun J."/>
            <person name="Park W."/>
        </authorList>
    </citation>
    <scope>NUCLEOTIDE SEQUENCE [LARGE SCALE GENOMIC DNA]</scope>
    <source>
        <strain evidence="10 11">KCTC 22429</strain>
    </source>
</reference>
<evidence type="ECO:0000313" key="11">
    <source>
        <dbReference type="Proteomes" id="UP000012046"/>
    </source>
</evidence>
<dbReference type="GO" id="GO:0009234">
    <property type="term" value="P:menaquinone biosynthetic process"/>
    <property type="evidence" value="ECO:0007669"/>
    <property type="project" value="UniProtKB-UniPathway"/>
</dbReference>
<dbReference type="GO" id="GO:0004659">
    <property type="term" value="F:prenyltransferase activity"/>
    <property type="evidence" value="ECO:0007669"/>
    <property type="project" value="InterPro"/>
</dbReference>
<evidence type="ECO:0000256" key="1">
    <source>
        <dbReference type="ARBA" id="ARBA00004141"/>
    </source>
</evidence>
<dbReference type="PATRIC" id="fig|1129374.4.peg.2584"/>
<protein>
    <submittedName>
        <fullName evidence="10">UbiA prenyltransferase</fullName>
    </submittedName>
</protein>
<keyword evidence="8 9" id="KW-0472">Membrane</keyword>
<dbReference type="Proteomes" id="UP000012046">
    <property type="component" value="Unassembled WGS sequence"/>
</dbReference>
<evidence type="ECO:0000256" key="2">
    <source>
        <dbReference type="ARBA" id="ARBA00004863"/>
    </source>
</evidence>
<evidence type="ECO:0000256" key="7">
    <source>
        <dbReference type="ARBA" id="ARBA00022989"/>
    </source>
</evidence>
<dbReference type="UniPathway" id="UPA00079"/>
<dbReference type="AlphaFoldDB" id="H3ZGV5"/>
<dbReference type="InterPro" id="IPR026046">
    <property type="entry name" value="UBIAD1"/>
</dbReference>
<comment type="caution">
    <text evidence="10">The sequence shown here is derived from an EMBL/GenBank/DDBJ whole genome shotgun (WGS) entry which is preliminary data.</text>
</comment>
<feature type="transmembrane region" description="Helical" evidence="9">
    <location>
        <begin position="175"/>
        <end position="194"/>
    </location>
</feature>
<dbReference type="InterPro" id="IPR000537">
    <property type="entry name" value="UbiA_prenyltransferase"/>
</dbReference>
<keyword evidence="7 9" id="KW-1133">Transmembrane helix</keyword>
<keyword evidence="4" id="KW-1003">Cell membrane</keyword>
<evidence type="ECO:0000256" key="9">
    <source>
        <dbReference type="SAM" id="Phobius"/>
    </source>
</evidence>
<feature type="transmembrane region" description="Helical" evidence="9">
    <location>
        <begin position="122"/>
        <end position="139"/>
    </location>
</feature>
<evidence type="ECO:0000256" key="3">
    <source>
        <dbReference type="ARBA" id="ARBA00022428"/>
    </source>
</evidence>
<dbReference type="Gene3D" id="1.10.357.140">
    <property type="entry name" value="UbiA prenyltransferase"/>
    <property type="match status" value="1"/>
</dbReference>
<feature type="transmembrane region" description="Helical" evidence="9">
    <location>
        <begin position="42"/>
        <end position="62"/>
    </location>
</feature>
<feature type="transmembrane region" description="Helical" evidence="9">
    <location>
        <begin position="96"/>
        <end position="116"/>
    </location>
</feature>
<keyword evidence="5 10" id="KW-0808">Transferase</keyword>
<name>H3ZGV5_9ALTE</name>
<keyword evidence="11" id="KW-1185">Reference proteome</keyword>
<feature type="transmembrane region" description="Helical" evidence="9">
    <location>
        <begin position="146"/>
        <end position="169"/>
    </location>
</feature>